<evidence type="ECO:0000256" key="1">
    <source>
        <dbReference type="ARBA" id="ARBA00001970"/>
    </source>
</evidence>
<evidence type="ECO:0000313" key="11">
    <source>
        <dbReference type="EMBL" id="PHH70433.1"/>
    </source>
</evidence>
<reference evidence="11 12" key="1">
    <citation type="submission" date="2017-06" db="EMBL/GenBank/DDBJ databases">
        <title>Ant-infecting Ophiocordyceps genomes reveal a high diversity of potential behavioral manipulation genes and a possible major role for enterotoxins.</title>
        <authorList>
            <person name="De Bekker C."/>
            <person name="Evans H.C."/>
            <person name="Brachmann A."/>
            <person name="Hughes D.P."/>
        </authorList>
    </citation>
    <scope>NUCLEOTIDE SEQUENCE [LARGE SCALE GENOMIC DNA]</scope>
    <source>
        <strain evidence="11 12">1348a</strain>
    </source>
</reference>
<evidence type="ECO:0000259" key="10">
    <source>
        <dbReference type="PROSITE" id="PS51405"/>
    </source>
</evidence>
<evidence type="ECO:0000256" key="2">
    <source>
        <dbReference type="ARBA" id="ARBA00022559"/>
    </source>
</evidence>
<gene>
    <name evidence="11" type="ORF">CDD82_7105</name>
</gene>
<evidence type="ECO:0000256" key="7">
    <source>
        <dbReference type="ARBA" id="ARBA00025795"/>
    </source>
</evidence>
<keyword evidence="2" id="KW-0575">Peroxidase</keyword>
<feature type="region of interest" description="Disordered" evidence="8">
    <location>
        <begin position="46"/>
        <end position="71"/>
    </location>
</feature>
<dbReference type="GO" id="GO:0004601">
    <property type="term" value="F:peroxidase activity"/>
    <property type="evidence" value="ECO:0007669"/>
    <property type="project" value="UniProtKB-KW"/>
</dbReference>
<accession>A0A2C5YS30</accession>
<comment type="caution">
    <text evidence="11">The sequence shown here is derived from an EMBL/GenBank/DDBJ whole genome shotgun (WGS) entry which is preliminary data.</text>
</comment>
<evidence type="ECO:0000313" key="12">
    <source>
        <dbReference type="Proteomes" id="UP000224854"/>
    </source>
</evidence>
<feature type="compositionally biased region" description="Polar residues" evidence="8">
    <location>
        <begin position="52"/>
        <end position="61"/>
    </location>
</feature>
<proteinExistence type="inferred from homology"/>
<dbReference type="AlphaFoldDB" id="A0A2C5YS30"/>
<keyword evidence="12" id="KW-1185">Reference proteome</keyword>
<sequence>MKLTLAAAGALGLGALAFPPGLFEQGLDEDQMQAFARIMAEMPQDQDLTRRQLGSQPISTSGEHEFVPPGPGDERGPCPGLNALANHGYLPHNGKANPIQYAAATSQVYGLGPIPAAVLAAYGTASTIDFPNWSMGGGTSFLGRQKGISYTHNIYEVDASVTRGDVGSVGNGFQLQLDNFKMLYNSSLGPNGLVPNDMHDHAVRRRENSKQTNPTFLYSPVTVLVNFVAHGFVTGLMSNWCSQGHSSGFLDGETLKSFFAVEGENPDTFVYREGHERIPNGWCRRPLPWTSADIIAFSAAGSVTHPELLGLGGNLGRPNSFVGLDLSTVTGGAFKKENLFEGNNFGCLAYRTAQDVAPGMRNPGILAAFTSMVAPYVTGLNCPSMTIDREKLAQFPGAKDL</sequence>
<dbReference type="PANTHER" id="PTHR33577:SF16">
    <property type="entry name" value="HEME HALOPEROXIDASE FAMILY PROFILE DOMAIN-CONTAINING PROTEIN"/>
    <property type="match status" value="1"/>
</dbReference>
<evidence type="ECO:0000256" key="4">
    <source>
        <dbReference type="ARBA" id="ARBA00022723"/>
    </source>
</evidence>
<dbReference type="EMBL" id="NJEU01000798">
    <property type="protein sequence ID" value="PHH70433.1"/>
    <property type="molecule type" value="Genomic_DNA"/>
</dbReference>
<dbReference type="InterPro" id="IPR000028">
    <property type="entry name" value="Chloroperoxidase"/>
</dbReference>
<dbReference type="Proteomes" id="UP000224854">
    <property type="component" value="Unassembled WGS sequence"/>
</dbReference>
<feature type="signal peptide" evidence="9">
    <location>
        <begin position="1"/>
        <end position="17"/>
    </location>
</feature>
<feature type="compositionally biased region" description="Basic and acidic residues" evidence="8">
    <location>
        <begin position="62"/>
        <end position="71"/>
    </location>
</feature>
<dbReference type="GO" id="GO:0046872">
    <property type="term" value="F:metal ion binding"/>
    <property type="evidence" value="ECO:0007669"/>
    <property type="project" value="UniProtKB-KW"/>
</dbReference>
<organism evidence="11 12">
    <name type="scientific">Ophiocordyceps australis</name>
    <dbReference type="NCBI Taxonomy" id="1399860"/>
    <lineage>
        <taxon>Eukaryota</taxon>
        <taxon>Fungi</taxon>
        <taxon>Dikarya</taxon>
        <taxon>Ascomycota</taxon>
        <taxon>Pezizomycotina</taxon>
        <taxon>Sordariomycetes</taxon>
        <taxon>Hypocreomycetidae</taxon>
        <taxon>Hypocreales</taxon>
        <taxon>Ophiocordycipitaceae</taxon>
        <taxon>Ophiocordyceps</taxon>
    </lineage>
</organism>
<keyword evidence="3" id="KW-0349">Heme</keyword>
<dbReference type="Pfam" id="PF01328">
    <property type="entry name" value="Peroxidase_2"/>
    <property type="match status" value="1"/>
</dbReference>
<feature type="domain" description="Heme haloperoxidase family profile" evidence="10">
    <location>
        <begin position="62"/>
        <end position="296"/>
    </location>
</feature>
<evidence type="ECO:0000256" key="5">
    <source>
        <dbReference type="ARBA" id="ARBA00023002"/>
    </source>
</evidence>
<evidence type="ECO:0000256" key="6">
    <source>
        <dbReference type="ARBA" id="ARBA00023004"/>
    </source>
</evidence>
<dbReference type="Gene3D" id="1.10.489.10">
    <property type="entry name" value="Chloroperoxidase-like"/>
    <property type="match status" value="1"/>
</dbReference>
<keyword evidence="9" id="KW-0732">Signal</keyword>
<name>A0A2C5YS30_9HYPO</name>
<keyword evidence="6" id="KW-0408">Iron</keyword>
<feature type="chain" id="PRO_5012744893" description="Heme haloperoxidase family profile domain-containing protein" evidence="9">
    <location>
        <begin position="18"/>
        <end position="401"/>
    </location>
</feature>
<comment type="cofactor">
    <cofactor evidence="1">
        <name>heme b</name>
        <dbReference type="ChEBI" id="CHEBI:60344"/>
    </cofactor>
</comment>
<dbReference type="SUPFAM" id="SSF47571">
    <property type="entry name" value="Cloroperoxidase"/>
    <property type="match status" value="1"/>
</dbReference>
<evidence type="ECO:0000256" key="8">
    <source>
        <dbReference type="SAM" id="MobiDB-lite"/>
    </source>
</evidence>
<comment type="similarity">
    <text evidence="7">Belongs to the chloroperoxidase family.</text>
</comment>
<keyword evidence="5" id="KW-0560">Oxidoreductase</keyword>
<protein>
    <recommendedName>
        <fullName evidence="10">Heme haloperoxidase family profile domain-containing protein</fullName>
    </recommendedName>
</protein>
<dbReference type="OrthoDB" id="407298at2759"/>
<evidence type="ECO:0000256" key="9">
    <source>
        <dbReference type="SAM" id="SignalP"/>
    </source>
</evidence>
<dbReference type="InterPro" id="IPR036851">
    <property type="entry name" value="Chloroperoxidase-like_sf"/>
</dbReference>
<evidence type="ECO:0000256" key="3">
    <source>
        <dbReference type="ARBA" id="ARBA00022617"/>
    </source>
</evidence>
<dbReference type="PANTHER" id="PTHR33577">
    <property type="entry name" value="STERIGMATOCYSTIN BIOSYNTHESIS PEROXIDASE STCC-RELATED"/>
    <property type="match status" value="1"/>
</dbReference>
<dbReference type="PROSITE" id="PS51405">
    <property type="entry name" value="HEME_HALOPEROXIDASE"/>
    <property type="match status" value="1"/>
</dbReference>
<keyword evidence="4" id="KW-0479">Metal-binding</keyword>